<keyword evidence="3 7" id="KW-0805">Transcription regulation</keyword>
<feature type="binding site" evidence="7">
    <location>
        <begin position="91"/>
        <end position="96"/>
    </location>
    <ligand>
        <name>NAD(+)</name>
        <dbReference type="ChEBI" id="CHEBI:57540"/>
    </ligand>
</feature>
<dbReference type="SUPFAM" id="SSF51735">
    <property type="entry name" value="NAD(P)-binding Rossmann-fold domains"/>
    <property type="match status" value="1"/>
</dbReference>
<dbReference type="InterPro" id="IPR036291">
    <property type="entry name" value="NAD(P)-bd_dom_sf"/>
</dbReference>
<feature type="domain" description="CoA-binding" evidence="8">
    <location>
        <begin position="80"/>
        <end position="181"/>
    </location>
</feature>
<dbReference type="HAMAP" id="MF_01131">
    <property type="entry name" value="Rex"/>
    <property type="match status" value="1"/>
</dbReference>
<dbReference type="GO" id="GO:0003677">
    <property type="term" value="F:DNA binding"/>
    <property type="evidence" value="ECO:0007669"/>
    <property type="project" value="UniProtKB-UniRule"/>
</dbReference>
<dbReference type="OrthoDB" id="9784760at2"/>
<dbReference type="AlphaFoldDB" id="A0A1S1V670"/>
<comment type="subcellular location">
    <subcellularLocation>
        <location evidence="7">Cytoplasm</location>
    </subcellularLocation>
</comment>
<organism evidence="9 10">
    <name type="scientific">Andreesenia angusta</name>
    <dbReference type="NCBI Taxonomy" id="39480"/>
    <lineage>
        <taxon>Bacteria</taxon>
        <taxon>Bacillati</taxon>
        <taxon>Bacillota</taxon>
        <taxon>Tissierellia</taxon>
        <taxon>Tissierellales</taxon>
        <taxon>Gottschalkiaceae</taxon>
        <taxon>Andreesenia</taxon>
    </lineage>
</organism>
<comment type="function">
    <text evidence="7">Modulates transcription in response to changes in cellular NADH/NAD(+) redox state.</text>
</comment>
<evidence type="ECO:0000256" key="4">
    <source>
        <dbReference type="ARBA" id="ARBA00023027"/>
    </source>
</evidence>
<protein>
    <recommendedName>
        <fullName evidence="7">Redox-sensing transcriptional repressor Rex</fullName>
    </recommendedName>
</protein>
<dbReference type="GO" id="GO:0005737">
    <property type="term" value="C:cytoplasm"/>
    <property type="evidence" value="ECO:0007669"/>
    <property type="project" value="UniProtKB-SubCell"/>
</dbReference>
<dbReference type="InterPro" id="IPR036390">
    <property type="entry name" value="WH_DNA-bd_sf"/>
</dbReference>
<dbReference type="EMBL" id="MKIE01000010">
    <property type="protein sequence ID" value="OHW61597.1"/>
    <property type="molecule type" value="Genomic_DNA"/>
</dbReference>
<dbReference type="NCBIfam" id="NF003995">
    <property type="entry name" value="PRK05472.2-4"/>
    <property type="match status" value="1"/>
</dbReference>
<keyword evidence="4 7" id="KW-0520">NAD</keyword>
<dbReference type="InterPro" id="IPR022876">
    <property type="entry name" value="Tscrpt_rep_Rex"/>
</dbReference>
<accession>A0A1S1V670</accession>
<dbReference type="STRING" id="39480.EUAN_20350"/>
<dbReference type="InterPro" id="IPR003781">
    <property type="entry name" value="CoA-bd"/>
</dbReference>
<dbReference type="PANTHER" id="PTHR35786">
    <property type="entry name" value="REDOX-SENSING TRANSCRIPTIONAL REPRESSOR REX"/>
    <property type="match status" value="1"/>
</dbReference>
<evidence type="ECO:0000256" key="1">
    <source>
        <dbReference type="ARBA" id="ARBA00022490"/>
    </source>
</evidence>
<evidence type="ECO:0000256" key="7">
    <source>
        <dbReference type="HAMAP-Rule" id="MF_01131"/>
    </source>
</evidence>
<dbReference type="Gene3D" id="1.10.10.10">
    <property type="entry name" value="Winged helix-like DNA-binding domain superfamily/Winged helix DNA-binding domain"/>
    <property type="match status" value="1"/>
</dbReference>
<dbReference type="InterPro" id="IPR009718">
    <property type="entry name" value="Rex_DNA-bd_C_dom"/>
</dbReference>
<evidence type="ECO:0000256" key="2">
    <source>
        <dbReference type="ARBA" id="ARBA00022491"/>
    </source>
</evidence>
<dbReference type="GO" id="GO:0051775">
    <property type="term" value="P:response to redox state"/>
    <property type="evidence" value="ECO:0007669"/>
    <property type="project" value="InterPro"/>
</dbReference>
<evidence type="ECO:0000313" key="10">
    <source>
        <dbReference type="Proteomes" id="UP000180254"/>
    </source>
</evidence>
<dbReference type="Proteomes" id="UP000180254">
    <property type="component" value="Unassembled WGS sequence"/>
</dbReference>
<keyword evidence="5 7" id="KW-0238">DNA-binding</keyword>
<evidence type="ECO:0000256" key="5">
    <source>
        <dbReference type="ARBA" id="ARBA00023125"/>
    </source>
</evidence>
<dbReference type="NCBIfam" id="NF003993">
    <property type="entry name" value="PRK05472.2-2"/>
    <property type="match status" value="1"/>
</dbReference>
<keyword evidence="10" id="KW-1185">Reference proteome</keyword>
<evidence type="ECO:0000313" key="9">
    <source>
        <dbReference type="EMBL" id="OHW61597.1"/>
    </source>
</evidence>
<dbReference type="SMART" id="SM00881">
    <property type="entry name" value="CoA_binding"/>
    <property type="match status" value="1"/>
</dbReference>
<gene>
    <name evidence="7 9" type="primary">rex</name>
    <name evidence="9" type="ORF">EUAN_20350</name>
</gene>
<keyword evidence="2 7" id="KW-0678">Repressor</keyword>
<dbReference type="RefSeq" id="WP_071064208.1">
    <property type="nucleotide sequence ID" value="NZ_MKIE01000010.1"/>
</dbReference>
<dbReference type="InterPro" id="IPR058236">
    <property type="entry name" value="Rex_actinobacterial-type"/>
</dbReference>
<dbReference type="Gene3D" id="3.40.50.720">
    <property type="entry name" value="NAD(P)-binding Rossmann-like Domain"/>
    <property type="match status" value="1"/>
</dbReference>
<dbReference type="NCBIfam" id="NF003989">
    <property type="entry name" value="PRK05472.1-3"/>
    <property type="match status" value="1"/>
</dbReference>
<comment type="similarity">
    <text evidence="7">Belongs to the transcriptional regulatory Rex family.</text>
</comment>
<evidence type="ECO:0000256" key="6">
    <source>
        <dbReference type="ARBA" id="ARBA00023163"/>
    </source>
</evidence>
<evidence type="ECO:0000259" key="8">
    <source>
        <dbReference type="SMART" id="SM00881"/>
    </source>
</evidence>
<dbReference type="Pfam" id="PF02629">
    <property type="entry name" value="CoA_binding"/>
    <property type="match status" value="1"/>
</dbReference>
<proteinExistence type="inferred from homology"/>
<dbReference type="NCBIfam" id="NF003996">
    <property type="entry name" value="PRK05472.2-5"/>
    <property type="match status" value="1"/>
</dbReference>
<evidence type="ECO:0000256" key="3">
    <source>
        <dbReference type="ARBA" id="ARBA00023015"/>
    </source>
</evidence>
<reference evidence="9 10" key="1">
    <citation type="submission" date="2016-09" db="EMBL/GenBank/DDBJ databases">
        <title>Genome sequence of Eubacterium angustum.</title>
        <authorList>
            <person name="Poehlein A."/>
            <person name="Daniel R."/>
        </authorList>
    </citation>
    <scope>NUCLEOTIDE SEQUENCE [LARGE SCALE GENOMIC DNA]</scope>
    <source>
        <strain evidence="9 10">DSM 1989</strain>
    </source>
</reference>
<keyword evidence="1 7" id="KW-0963">Cytoplasm</keyword>
<dbReference type="PANTHER" id="PTHR35786:SF1">
    <property type="entry name" value="REDOX-SENSING TRANSCRIPTIONAL REPRESSOR REX 1"/>
    <property type="match status" value="1"/>
</dbReference>
<name>A0A1S1V670_9FIRM</name>
<sequence>MAKHGKVSMAVVRRLPKYHRYLGELMENDIKRISSYELSKLTGFTASQIRQDFNNFGGFGQQGYGYNVEELYNQLGNILGLDKGYNTIIIGAGNLGQAIANYRNFDNRGFRLIGIFEKNPRYMGLKIRDIPIMDIDELEGFSKDHKVDIAVITTPKEAAQEIADRVIALGVEAIWNFAPVDIKVPEGIVVENVHLSESLLALSFLIKESKRESENV</sequence>
<dbReference type="SUPFAM" id="SSF46785">
    <property type="entry name" value="Winged helix' DNA-binding domain"/>
    <property type="match status" value="1"/>
</dbReference>
<dbReference type="InterPro" id="IPR036388">
    <property type="entry name" value="WH-like_DNA-bd_sf"/>
</dbReference>
<keyword evidence="6 7" id="KW-0804">Transcription</keyword>
<dbReference type="NCBIfam" id="NF003990">
    <property type="entry name" value="PRK05472.1-4"/>
    <property type="match status" value="1"/>
</dbReference>
<comment type="subunit">
    <text evidence="7">Homodimer.</text>
</comment>
<feature type="DNA-binding region" description="H-T-H motif" evidence="7">
    <location>
        <begin position="17"/>
        <end position="56"/>
    </location>
</feature>
<comment type="caution">
    <text evidence="9">The sequence shown here is derived from an EMBL/GenBank/DDBJ whole genome shotgun (WGS) entry which is preliminary data.</text>
</comment>
<dbReference type="GO" id="GO:0045892">
    <property type="term" value="P:negative regulation of DNA-templated transcription"/>
    <property type="evidence" value="ECO:0007669"/>
    <property type="project" value="InterPro"/>
</dbReference>
<dbReference type="NCBIfam" id="NF003994">
    <property type="entry name" value="PRK05472.2-3"/>
    <property type="match status" value="1"/>
</dbReference>
<dbReference type="Pfam" id="PF06971">
    <property type="entry name" value="Put_DNA-bind_N"/>
    <property type="match status" value="1"/>
</dbReference>
<dbReference type="GO" id="GO:0003700">
    <property type="term" value="F:DNA-binding transcription factor activity"/>
    <property type="evidence" value="ECO:0007669"/>
    <property type="project" value="UniProtKB-UniRule"/>
</dbReference>